<dbReference type="GO" id="GO:0005634">
    <property type="term" value="C:nucleus"/>
    <property type="evidence" value="ECO:0007669"/>
    <property type="project" value="UniProtKB-SubCell"/>
</dbReference>
<dbReference type="InterPro" id="IPR026736">
    <property type="entry name" value="Virilizer"/>
</dbReference>
<name>A0AA88XYC5_PINIB</name>
<evidence type="ECO:0000256" key="5">
    <source>
        <dbReference type="ARBA" id="ARBA00023242"/>
    </source>
</evidence>
<dbReference type="InterPro" id="IPR016024">
    <property type="entry name" value="ARM-type_fold"/>
</dbReference>
<feature type="compositionally biased region" description="Low complexity" evidence="6">
    <location>
        <begin position="451"/>
        <end position="460"/>
    </location>
</feature>
<feature type="compositionally biased region" description="Basic and acidic residues" evidence="6">
    <location>
        <begin position="2022"/>
        <end position="2032"/>
    </location>
</feature>
<feature type="domain" description="Virilizer N-terminal" evidence="7">
    <location>
        <begin position="8"/>
        <end position="328"/>
    </location>
</feature>
<feature type="compositionally biased region" description="Basic residues" evidence="6">
    <location>
        <begin position="389"/>
        <end position="427"/>
    </location>
</feature>
<organism evidence="8 9">
    <name type="scientific">Pinctada imbricata</name>
    <name type="common">Atlantic pearl-oyster</name>
    <name type="synonym">Pinctada martensii</name>
    <dbReference type="NCBI Taxonomy" id="66713"/>
    <lineage>
        <taxon>Eukaryota</taxon>
        <taxon>Metazoa</taxon>
        <taxon>Spiralia</taxon>
        <taxon>Lophotrochozoa</taxon>
        <taxon>Mollusca</taxon>
        <taxon>Bivalvia</taxon>
        <taxon>Autobranchia</taxon>
        <taxon>Pteriomorphia</taxon>
        <taxon>Pterioida</taxon>
        <taxon>Pterioidea</taxon>
        <taxon>Pteriidae</taxon>
        <taxon>Pinctada</taxon>
    </lineage>
</organism>
<evidence type="ECO:0000259" key="7">
    <source>
        <dbReference type="Pfam" id="PF15912"/>
    </source>
</evidence>
<feature type="compositionally biased region" description="Pro residues" evidence="6">
    <location>
        <begin position="136"/>
        <end position="145"/>
    </location>
</feature>
<comment type="caution">
    <text evidence="8">The sequence shown here is derived from an EMBL/GenBank/DDBJ whole genome shotgun (WGS) entry which is preliminary data.</text>
</comment>
<keyword evidence="4" id="KW-0508">mRNA splicing</keyword>
<keyword evidence="9" id="KW-1185">Reference proteome</keyword>
<feature type="compositionally biased region" description="Basic and acidic residues" evidence="6">
    <location>
        <begin position="1886"/>
        <end position="1903"/>
    </location>
</feature>
<evidence type="ECO:0000256" key="3">
    <source>
        <dbReference type="ARBA" id="ARBA00022664"/>
    </source>
</evidence>
<dbReference type="PANTHER" id="PTHR23185">
    <property type="entry name" value="PROTEIN VIRILIZER HOMOLOG"/>
    <property type="match status" value="1"/>
</dbReference>
<feature type="compositionally biased region" description="Low complexity" evidence="6">
    <location>
        <begin position="1859"/>
        <end position="1869"/>
    </location>
</feature>
<dbReference type="EMBL" id="VSWD01000012">
    <property type="protein sequence ID" value="KAK3085549.1"/>
    <property type="molecule type" value="Genomic_DNA"/>
</dbReference>
<feature type="compositionally biased region" description="Low complexity" evidence="6">
    <location>
        <begin position="1935"/>
        <end position="1946"/>
    </location>
</feature>
<feature type="region of interest" description="Disordered" evidence="6">
    <location>
        <begin position="1981"/>
        <end position="2040"/>
    </location>
</feature>
<evidence type="ECO:0000256" key="2">
    <source>
        <dbReference type="ARBA" id="ARBA00008371"/>
    </source>
</evidence>
<sequence>MSEMEKEWELLFFDTFSHENAEELNLDLVQFPRPVVIYEVRVIPLQTRVEADVPGGVRLGATNPSAFKLELFVNNLNKPNAATFEKLGSLDYKENVDIQMKSDGEIPTDGLILKGWYNTLTVAIYGTLTVVKPEQVSPPPPPPPNRAKQVVDTKISQVSDTNTRAEWEPPKHPAKPQQQHPLDYINQQVQLQQKQQQAAQAMGSMSHPPPGGPAPGAQQGVPPNIPPQGQHRDILHDFISSPKLGHHDHRDGREPGQYAEGREREQFESSQGFRAPRDSNSREREYERSRESSREKEYRDTRDEERKRREKEWEKFRERERERSRERERERERSREKDRESRDWPQSPTRRRSWSSRSRSPSHSRSSRSRSRSRSYTRSRSPMRSVSRSPRRSVSRSPRRSYSRSPRRSRTPIRSRSRTPVRTRSPIRSRSYSRSPERRSLSPPKPPVAQPVPVLETPQSPGAPPSAPPPREMSPIQQITVIQRFPRDPSPPRIMREHSPTQEEIMEAGEIIDEIGESELFDPLSPDQAGYQDEAEPEVDDTYENISSDEELTVMDEGVDDLQDFEEVDESWTFPSPVYNPFVTELSQLKTFPDLSKTDYEVEKETLQRADNSAQTIPEEAKSLLDIMEELKEAPHHDKWVVALEGVPKLLTKGLPYIIHVQKRMDVLDTLLDWAMEGVDEEKARVQPESAFKVRHLKMGIKLVGCLCCCDPDITKALMERNVQHKLIDLFESPCMSFSLKIQIVRALDQTTRLTCGLEHFLSDTPVSTATGEGQQAGTGYQRILNVMAKKYNVRVVACLLVFVRKVHMYEVLTSTKTMIERVIENESKQNENKPKDTPDSPIKSPGEPDLDGNLEGYVITETDAEALIANLLEIIKVFTISPHLIGQPRRSLPSKSVFEIKNPPYDPRPDLFTMANSCGLLESIFLLLTTPSTCGHPLLFGTIREFIQTLLQSYEGLLYLSSQPTTVNGIIKCLLQIPDEGRDEAVDESPTQQLGLEMVFCLQTLQYVDKLNKHHALEAEKEADEANVMTAIHELYTMTLNPVGRQQVISVLSLEKMIDPILKLAEKTGDEAKDSKRKKSACVAYSMGLLLLVIRHSTNIDVYKTFGERLVQLSEEDFSSKLLEMQEWLQPVKAITDLTYEGVSQAVTQLKQYTEDLHKIPRGLITTMRILRQLAITPYRKYPDDTPEELKYKYTLLELYSADTFSLCTNILQKVSEILLRPWQRGLPQSSEQISYHLAIIKPTLEIVKETLCYIIAARGAEFKDLTALPILFEVYTVLCSVPISSYHDEELLEIQNHILDALMAYTQPLPEQAESEEALSQSLWTKTLKELLKYTIKAPYTYLSGLLLMSELLPVPLPLQSKEPLGEADVTMVQNTRKLWSVHLHSLTSQIQEMIRILATSTCQPLQQVLRRVCWQLSDLSAPTATMITRCILDMVIESFQTLKRPLIDRKEEGEGGEDRVERVSSPYASKMLNLLAFVLSQPSIKCAALQLMMQTGEVKEEKYGELMPQLLEILNTAFESVPHIQAQECIVSILQSICDPEVALVMGENITVSDQIAYALPNGNYMTQITTSLLDHMGSADHSYASILPCVRTLVMLTEHDYGFYYLKTVLEQKTTAIGRLMVRINTTFSKDSSDCLSTLSTLLEFLRLLMVVDVPGDNGITVTRTSTLSQKELQEVLSWNPNMENHPLLDLEKLLEESAKEEETLESLLDNMTGLMKMLRDTEKVKQENISLTEPKLPLLESLSTLYNMRSVFVISDMDDERLNPDYWLSNPATDVADIEPDLIMYNMDDMCKKYCAEFNLEEELKKTVSTSQAELTKPRRVKIGDRRKSQEISIFRGKGFRKPFVAPMRGRGIARGMMGSSSRMDSFRTRAPNTSRPPSMHVDDFMKLEKDQTDEENRSSGPQVSPIRRVDSIVQNRDNRGRGFDRGRGNRFFPGNRNRFFSPQGNYGRREPSNNIYVGGGGGNTGGGTGYNRPSQQNFGHGYQGSGDRRGDQRDFRFNPTGGYYKDQGGRFMDSGFGRRDNSGDRGRHARSFTK</sequence>
<evidence type="ECO:0000256" key="6">
    <source>
        <dbReference type="SAM" id="MobiDB-lite"/>
    </source>
</evidence>
<evidence type="ECO:0000313" key="9">
    <source>
        <dbReference type="Proteomes" id="UP001186944"/>
    </source>
</evidence>
<feature type="compositionally biased region" description="Basic and acidic residues" evidence="6">
    <location>
        <begin position="248"/>
        <end position="267"/>
    </location>
</feature>
<dbReference type="GO" id="GO:0036396">
    <property type="term" value="C:RNA N6-methyladenosine methyltransferase complex"/>
    <property type="evidence" value="ECO:0007669"/>
    <property type="project" value="TreeGrafter"/>
</dbReference>
<dbReference type="InterPro" id="IPR031801">
    <property type="entry name" value="VIR_N"/>
</dbReference>
<feature type="region of interest" description="Disordered" evidence="6">
    <location>
        <begin position="134"/>
        <end position="502"/>
    </location>
</feature>
<accession>A0AA88XYC5</accession>
<comment type="similarity">
    <text evidence="2">Belongs to the vir family.</text>
</comment>
<dbReference type="GO" id="GO:0006397">
    <property type="term" value="P:mRNA processing"/>
    <property type="evidence" value="ECO:0007669"/>
    <property type="project" value="UniProtKB-KW"/>
</dbReference>
<feature type="compositionally biased region" description="Low complexity" evidence="6">
    <location>
        <begin position="175"/>
        <end position="201"/>
    </location>
</feature>
<reference evidence="8" key="1">
    <citation type="submission" date="2019-08" db="EMBL/GenBank/DDBJ databases">
        <title>The improved chromosome-level genome for the pearl oyster Pinctada fucata martensii using PacBio sequencing and Hi-C.</title>
        <authorList>
            <person name="Zheng Z."/>
        </authorList>
    </citation>
    <scope>NUCLEOTIDE SEQUENCE</scope>
    <source>
        <strain evidence="8">ZZ-2019</strain>
        <tissue evidence="8">Adductor muscle</tissue>
    </source>
</reference>
<gene>
    <name evidence="8" type="ORF">FSP39_005168</name>
</gene>
<dbReference type="Proteomes" id="UP001186944">
    <property type="component" value="Unassembled WGS sequence"/>
</dbReference>
<dbReference type="GO" id="GO:0008380">
    <property type="term" value="P:RNA splicing"/>
    <property type="evidence" value="ECO:0007669"/>
    <property type="project" value="UniProtKB-KW"/>
</dbReference>
<dbReference type="GO" id="GO:0003723">
    <property type="term" value="F:RNA binding"/>
    <property type="evidence" value="ECO:0007669"/>
    <property type="project" value="TreeGrafter"/>
</dbReference>
<feature type="compositionally biased region" description="Basic and acidic residues" evidence="6">
    <location>
        <begin position="275"/>
        <end position="343"/>
    </location>
</feature>
<dbReference type="PANTHER" id="PTHR23185:SF0">
    <property type="entry name" value="PROTEIN VIRILIZER HOMOLOG"/>
    <property type="match status" value="1"/>
</dbReference>
<feature type="compositionally biased region" description="Pro residues" evidence="6">
    <location>
        <begin position="461"/>
        <end position="472"/>
    </location>
</feature>
<feature type="compositionally biased region" description="Low complexity" evidence="6">
    <location>
        <begin position="378"/>
        <end position="388"/>
    </location>
</feature>
<dbReference type="Pfam" id="PF15912">
    <property type="entry name" value="VIR_N"/>
    <property type="match status" value="1"/>
</dbReference>
<feature type="compositionally biased region" description="Basic and acidic residues" evidence="6">
    <location>
        <begin position="1992"/>
        <end position="2002"/>
    </location>
</feature>
<feature type="compositionally biased region" description="Basic and acidic residues" evidence="6">
    <location>
        <begin position="1922"/>
        <end position="1933"/>
    </location>
</feature>
<protein>
    <recommendedName>
        <fullName evidence="7">Virilizer N-terminal domain-containing protein</fullName>
    </recommendedName>
</protein>
<feature type="compositionally biased region" description="Basic residues" evidence="6">
    <location>
        <begin position="349"/>
        <end position="377"/>
    </location>
</feature>
<keyword evidence="5" id="KW-0539">Nucleus</keyword>
<feature type="region of interest" description="Disordered" evidence="6">
    <location>
        <begin position="1859"/>
        <end position="1956"/>
    </location>
</feature>
<feature type="compositionally biased region" description="Basic and acidic residues" evidence="6">
    <location>
        <begin position="825"/>
        <end position="839"/>
    </location>
</feature>
<feature type="region of interest" description="Disordered" evidence="6">
    <location>
        <begin position="825"/>
        <end position="854"/>
    </location>
</feature>
<evidence type="ECO:0000256" key="1">
    <source>
        <dbReference type="ARBA" id="ARBA00004123"/>
    </source>
</evidence>
<comment type="subcellular location">
    <subcellularLocation>
        <location evidence="1">Nucleus</location>
    </subcellularLocation>
</comment>
<keyword evidence="3" id="KW-0507">mRNA processing</keyword>
<evidence type="ECO:0000256" key="4">
    <source>
        <dbReference type="ARBA" id="ARBA00023187"/>
    </source>
</evidence>
<proteinExistence type="inferred from homology"/>
<dbReference type="SUPFAM" id="SSF48371">
    <property type="entry name" value="ARM repeat"/>
    <property type="match status" value="1"/>
</dbReference>
<evidence type="ECO:0000313" key="8">
    <source>
        <dbReference type="EMBL" id="KAK3085549.1"/>
    </source>
</evidence>